<dbReference type="Pfam" id="PF08281">
    <property type="entry name" value="Sigma70_r4_2"/>
    <property type="match status" value="1"/>
</dbReference>
<sequence>MKIRKTRQDRRETYRYEVYLENDNGEYTKECIELKPGTDGVTEAWIKTLHSLDDHEVYLNCKNGHLPLTDAEKAAKRKWEREHEGETYGVGWNLSLDHMVTDDEGGTDKSSVLKSACYMMDEDVPADVQHLRDLVETMTEKQQLVYKLHILEGYSFTEIAKLMGTSIPNVKKHYDKAILFIKNNF</sequence>
<dbReference type="RefSeq" id="WP_101884047.1">
    <property type="nucleotide sequence ID" value="NZ_JAPRAW010000006.1"/>
</dbReference>
<dbReference type="AlphaFoldDB" id="A0A2N5PHR4"/>
<feature type="domain" description="RNA polymerase sigma factor 70 region 4 type 2" evidence="1">
    <location>
        <begin position="131"/>
        <end position="177"/>
    </location>
</feature>
<dbReference type="GO" id="GO:0006352">
    <property type="term" value="P:DNA-templated transcription initiation"/>
    <property type="evidence" value="ECO:0007669"/>
    <property type="project" value="InterPro"/>
</dbReference>
<dbReference type="InterPro" id="IPR013249">
    <property type="entry name" value="RNA_pol_sigma70_r4_t2"/>
</dbReference>
<evidence type="ECO:0000313" key="2">
    <source>
        <dbReference type="EMBL" id="PLT74645.1"/>
    </source>
</evidence>
<evidence type="ECO:0000259" key="1">
    <source>
        <dbReference type="Pfam" id="PF08281"/>
    </source>
</evidence>
<protein>
    <recommendedName>
        <fullName evidence="1">RNA polymerase sigma factor 70 region 4 type 2 domain-containing protein</fullName>
    </recommendedName>
</protein>
<dbReference type="GO" id="GO:0003677">
    <property type="term" value="F:DNA binding"/>
    <property type="evidence" value="ECO:0007669"/>
    <property type="project" value="InterPro"/>
</dbReference>
<dbReference type="EMBL" id="NIHT01000013">
    <property type="protein sequence ID" value="PLT74645.1"/>
    <property type="molecule type" value="Genomic_DNA"/>
</dbReference>
<proteinExistence type="predicted"/>
<comment type="caution">
    <text evidence="2">The sequence shown here is derived from an EMBL/GenBank/DDBJ whole genome shotgun (WGS) entry which is preliminary data.</text>
</comment>
<dbReference type="SUPFAM" id="SSF88659">
    <property type="entry name" value="Sigma3 and sigma4 domains of RNA polymerase sigma factors"/>
    <property type="match status" value="1"/>
</dbReference>
<name>A0A2N5PHR4_MEDGN</name>
<evidence type="ECO:0000313" key="3">
    <source>
        <dbReference type="Proteomes" id="UP000235093"/>
    </source>
</evidence>
<gene>
    <name evidence="2" type="ORF">CDL23_09455</name>
</gene>
<accession>A0A2N5PHR4</accession>
<dbReference type="Gene3D" id="1.10.10.10">
    <property type="entry name" value="Winged helix-like DNA-binding domain superfamily/Winged helix DNA-binding domain"/>
    <property type="match status" value="1"/>
</dbReference>
<dbReference type="InterPro" id="IPR013324">
    <property type="entry name" value="RNA_pol_sigma_r3/r4-like"/>
</dbReference>
<dbReference type="GO" id="GO:0016987">
    <property type="term" value="F:sigma factor activity"/>
    <property type="evidence" value="ECO:0007669"/>
    <property type="project" value="InterPro"/>
</dbReference>
<organism evidence="2 3">
    <name type="scientific">Mediterraneibacter gnavus</name>
    <name type="common">Ruminococcus gnavus</name>
    <dbReference type="NCBI Taxonomy" id="33038"/>
    <lineage>
        <taxon>Bacteria</taxon>
        <taxon>Bacillati</taxon>
        <taxon>Bacillota</taxon>
        <taxon>Clostridia</taxon>
        <taxon>Lachnospirales</taxon>
        <taxon>Lachnospiraceae</taxon>
        <taxon>Mediterraneibacter</taxon>
    </lineage>
</organism>
<dbReference type="Proteomes" id="UP000235093">
    <property type="component" value="Unassembled WGS sequence"/>
</dbReference>
<reference evidence="2 3" key="1">
    <citation type="journal article" date="2017" name="Genome Med.">
        <title>A novel Ruminococcus gnavus clade enriched in inflammatory bowel disease patients.</title>
        <authorList>
            <person name="Hall A.B."/>
            <person name="Yassour M."/>
            <person name="Sauk J."/>
            <person name="Garner A."/>
            <person name="Jiang X."/>
            <person name="Arthur T."/>
            <person name="Lagoudas G.K."/>
            <person name="Vatanen T."/>
            <person name="Fornelos N."/>
            <person name="Wilson R."/>
            <person name="Bertha M."/>
            <person name="Cohen M."/>
            <person name="Garber J."/>
            <person name="Khalili H."/>
            <person name="Gevers D."/>
            <person name="Ananthakrishnan A.N."/>
            <person name="Kugathasan S."/>
            <person name="Lander E.S."/>
            <person name="Blainey P."/>
            <person name="Vlamakis H."/>
            <person name="Xavier R.J."/>
            <person name="Huttenhower C."/>
        </authorList>
    </citation>
    <scope>NUCLEOTIDE SEQUENCE [LARGE SCALE GENOMIC DNA]</scope>
    <source>
        <strain evidence="2 3">RJX1125</strain>
    </source>
</reference>
<dbReference type="InterPro" id="IPR036388">
    <property type="entry name" value="WH-like_DNA-bd_sf"/>
</dbReference>